<sequence>MTSHRRSLSESFVLEDNDKQYVRVSGINPEEHQEGDETVGAMKNDVIDILKLIEPYNDKIQVLSKPGLRSSKSLGNLDNRIKAPDELRKDSYNKLFNAKVKRFIKGNRQGKSQEDVSNSLTGQLRLGRTNAPDTDLKGPRLEGKLEKSNLPSFIRPDIDVKGDFTGPEFSLSSPKMDAGHSHHDIYINGLTNDLKTGHPIPNVDLPSGNVNTSRFKMPDFGLSAHKIRSPDIELSHPKIKGELNSPEITTPDLNAHTLDRIKVPNLQKQHFNFEVPDGDIDTSGLSSDIKAPDLNIDTPSGKLKMPKFGLSGHLPKGEVDDQDIKLTLPKADLKAPKLNVNSSDIDIDNTTGKFKMPKLKTPKFNLPSFKGPDTDVTGDLERPDLSWSSHKFDADLDLPHTYTDGPKADLKDVTLPNMDLPSGKSKMPKFKMPDFGPSISNVKSPEMDLSLPKMKGQINSPNLTTPELDIDVPTGKIKGPTIKEPKADITAPEFNIDAPSGKLKMPNFKGPNIKGDLGSPDMNLAFPEADVKGPKLDVKSPDIDIDGPTGKFKMPKGKTPKFSLTGFKGPDTDVTENLERPDLSWSSPNFDADVDVPDIDIDGPKADFKGMTRPNMDLPSGKSKMPKFKMPDFGHSIPNVKAPEMDLSLPKMKGEINSPNLTVPELDIDVPTGKIKGPTLKAPKADIRAPKFNIDAPSGKLKMPNFKGPNIKGDLGSPDMNLAFPEADVKGPKLDVKSPDIDIDSPTGKFKMPKGKTPKFSLPGFKGPDTDVTGNLERPDLSWSSPNFDADVDVPNIDIDGPKADFKGMTRPNMDLPSGKSKMPKFKMPDFGHSVPNVKAPEMDLSLPKMKGEINSPNLTVPELDIDVPTGKIKGPTLKAPKADIRAPKFNINAPSGKLKMPNFKGPNIKGDLGSPDMNLAFPEADVKGPKLDVKSPDIDIDSPTGKFKMPKMKTPKFSIPGFQGPGLDGKGDLKGPDLSVSSPKFDADIAGPDLDIHGPKANINDMTLPNMHLPSGKTKMPKFKLPGFGLSGSKVKAPEMDLSLPKMKGEINSPNLTVPELDVNVPTSKIKGPTLKEPKADIRAPEFNIDASSGKLKMPNFKGPNIKGDLGSPDMNLAFPEADVKGPKLDVKSPDIDIGGPTGKIKMPKMKTPKFTIPGFKGPDIDAKGDLKGPDLSMSSSKFDADVTGPDLDIDGPKANVNGVTLPDVHVPSGVLLDSDLVTGKATKEH</sequence>
<name>A0ACC5WXE9_PANGG</name>
<organism evidence="1 2">
    <name type="scientific">Pangasianodon gigas</name>
    <name type="common">Mekong giant catfish</name>
    <name type="synonym">Pangasius gigas</name>
    <dbReference type="NCBI Taxonomy" id="30993"/>
    <lineage>
        <taxon>Eukaryota</taxon>
        <taxon>Metazoa</taxon>
        <taxon>Chordata</taxon>
        <taxon>Craniata</taxon>
        <taxon>Vertebrata</taxon>
        <taxon>Euteleostomi</taxon>
        <taxon>Actinopterygii</taxon>
        <taxon>Neopterygii</taxon>
        <taxon>Teleostei</taxon>
        <taxon>Ostariophysi</taxon>
        <taxon>Siluriformes</taxon>
        <taxon>Pangasiidae</taxon>
        <taxon>Pangasianodon</taxon>
    </lineage>
</organism>
<protein>
    <submittedName>
        <fullName evidence="1">Uncharacterized protein</fullName>
    </submittedName>
</protein>
<keyword evidence="2" id="KW-1185">Reference proteome</keyword>
<gene>
    <name evidence="1" type="ORF">PGIGA_G00029430</name>
</gene>
<accession>A0ACC5WXE9</accession>
<proteinExistence type="predicted"/>
<dbReference type="Proteomes" id="UP000829447">
    <property type="component" value="Linkage Group LG11"/>
</dbReference>
<dbReference type="EMBL" id="CM040464">
    <property type="protein sequence ID" value="MCI4383677.1"/>
    <property type="molecule type" value="Genomic_DNA"/>
</dbReference>
<evidence type="ECO:0000313" key="2">
    <source>
        <dbReference type="Proteomes" id="UP000829447"/>
    </source>
</evidence>
<comment type="caution">
    <text evidence="1">The sequence shown here is derived from an EMBL/GenBank/DDBJ whole genome shotgun (WGS) entry which is preliminary data.</text>
</comment>
<evidence type="ECO:0000313" key="1">
    <source>
        <dbReference type="EMBL" id="MCI4383677.1"/>
    </source>
</evidence>
<reference evidence="1 2" key="1">
    <citation type="journal article" date="2022" name="bioRxiv">
        <title>An ancient truncated duplication of the anti-Mullerian hormone receptor type 2 gene is a potential conserved master sex determinant in the Pangasiidae catfish family.</title>
        <authorList>
            <person name="Wen M."/>
            <person name="Pan Q."/>
            <person name="Jouanno E."/>
            <person name="Montfort J."/>
            <person name="Zahm M."/>
            <person name="Cabau C."/>
            <person name="Klopp C."/>
            <person name="Iampietro C."/>
            <person name="Roques C."/>
            <person name="Bouchez O."/>
            <person name="Castinel A."/>
            <person name="Donnadieu C."/>
            <person name="Parrinello H."/>
            <person name="Poncet C."/>
            <person name="Belmonte E."/>
            <person name="Gautier V."/>
            <person name="Avarre J.-C."/>
            <person name="Dugue R."/>
            <person name="Gustiano R."/>
            <person name="Ha T.T.T."/>
            <person name="Campet M."/>
            <person name="Sriphairoj K."/>
            <person name="Ribolli J."/>
            <person name="de Almeida F.L."/>
            <person name="Desvignes T."/>
            <person name="Postlethwait J.H."/>
            <person name="Bucao C.F."/>
            <person name="Robinson-Rechavi M."/>
            <person name="Bobe J."/>
            <person name="Herpin A."/>
            <person name="Guiguen Y."/>
        </authorList>
    </citation>
    <scope>NUCLEOTIDE SEQUENCE [LARGE SCALE GENOMIC DNA]</scope>
    <source>
        <strain evidence="1">YG-Dec2019</strain>
    </source>
</reference>